<dbReference type="PANTHER" id="PTHR45642:SF40">
    <property type="entry name" value="GDSL-LIKE LIPASE_ACYLHYDROLASE"/>
    <property type="match status" value="1"/>
</dbReference>
<dbReference type="InterPro" id="IPR050592">
    <property type="entry name" value="GDSL_lipolytic_enzyme"/>
</dbReference>
<dbReference type="CDD" id="cd01837">
    <property type="entry name" value="SGNH_plant_lipase_like"/>
    <property type="match status" value="1"/>
</dbReference>
<dbReference type="InterPro" id="IPR035669">
    <property type="entry name" value="SGNH_plant_lipase-like"/>
</dbReference>
<proteinExistence type="inferred from homology"/>
<dbReference type="Pfam" id="PF00657">
    <property type="entry name" value="Lipase_GDSL"/>
    <property type="match status" value="1"/>
</dbReference>
<gene>
    <name evidence="2" type="ORF">PIB30_094612</name>
</gene>
<sequence length="288" mass="32403">MNYSFPAVIAFGDSILDTGNNNYIQTFFRANFRPYGRDFFGEKSTGRFCNGRIPSDFYVEILGIKDSMPPYLDPNLEIEDLLNGVSFASAGSGYDPLTVELASVLSMEDQLAMFKEYIGRLKGAVGEERTAYILEKSIVLISMGSNDISGTYFLTPYRRFHYSVHDYTSRLIKLATTFILELHGLGVRRIGTVSLAALGCIPMQRTVRGGRRRKCVNSVTKAAQVFNSMLYQTLNALRKTLAGSRIVYLDVHLSLNNLLQHPKQFEYSWKGSLDSVLFFVDELDNLQS</sequence>
<dbReference type="Gene3D" id="3.40.50.1110">
    <property type="entry name" value="SGNH hydrolase"/>
    <property type="match status" value="1"/>
</dbReference>
<evidence type="ECO:0000313" key="3">
    <source>
        <dbReference type="Proteomes" id="UP001341840"/>
    </source>
</evidence>
<dbReference type="InterPro" id="IPR036514">
    <property type="entry name" value="SGNH_hydro_sf"/>
</dbReference>
<dbReference type="InterPro" id="IPR001087">
    <property type="entry name" value="GDSL"/>
</dbReference>
<reference evidence="2 3" key="1">
    <citation type="journal article" date="2023" name="Plants (Basel)">
        <title>Bridging the Gap: Combining Genomics and Transcriptomics Approaches to Understand Stylosanthes scabra, an Orphan Legume from the Brazilian Caatinga.</title>
        <authorList>
            <person name="Ferreira-Neto J.R.C."/>
            <person name="da Silva M.D."/>
            <person name="Binneck E."/>
            <person name="de Melo N.F."/>
            <person name="da Silva R.H."/>
            <person name="de Melo A.L.T.M."/>
            <person name="Pandolfi V."/>
            <person name="Bustamante F.O."/>
            <person name="Brasileiro-Vidal A.C."/>
            <person name="Benko-Iseppon A.M."/>
        </authorList>
    </citation>
    <scope>NUCLEOTIDE SEQUENCE [LARGE SCALE GENOMIC DNA]</scope>
    <source>
        <tissue evidence="2">Leaves</tissue>
    </source>
</reference>
<dbReference type="PROSITE" id="PS01098">
    <property type="entry name" value="LIPASE_GDSL_SER"/>
    <property type="match status" value="1"/>
</dbReference>
<comment type="caution">
    <text evidence="2">The sequence shown here is derived from an EMBL/GenBank/DDBJ whole genome shotgun (WGS) entry which is preliminary data.</text>
</comment>
<comment type="similarity">
    <text evidence="1">Belongs to the 'GDSL' lipolytic enzyme family.</text>
</comment>
<evidence type="ECO:0000313" key="2">
    <source>
        <dbReference type="EMBL" id="MED6152703.1"/>
    </source>
</evidence>
<accession>A0ABU6TXV2</accession>
<protein>
    <submittedName>
        <fullName evidence="2">Uncharacterized protein</fullName>
    </submittedName>
</protein>
<evidence type="ECO:0000256" key="1">
    <source>
        <dbReference type="ARBA" id="ARBA00008668"/>
    </source>
</evidence>
<organism evidence="2 3">
    <name type="scientific">Stylosanthes scabra</name>
    <dbReference type="NCBI Taxonomy" id="79078"/>
    <lineage>
        <taxon>Eukaryota</taxon>
        <taxon>Viridiplantae</taxon>
        <taxon>Streptophyta</taxon>
        <taxon>Embryophyta</taxon>
        <taxon>Tracheophyta</taxon>
        <taxon>Spermatophyta</taxon>
        <taxon>Magnoliopsida</taxon>
        <taxon>eudicotyledons</taxon>
        <taxon>Gunneridae</taxon>
        <taxon>Pentapetalae</taxon>
        <taxon>rosids</taxon>
        <taxon>fabids</taxon>
        <taxon>Fabales</taxon>
        <taxon>Fabaceae</taxon>
        <taxon>Papilionoideae</taxon>
        <taxon>50 kb inversion clade</taxon>
        <taxon>dalbergioids sensu lato</taxon>
        <taxon>Dalbergieae</taxon>
        <taxon>Pterocarpus clade</taxon>
        <taxon>Stylosanthes</taxon>
    </lineage>
</organism>
<dbReference type="PANTHER" id="PTHR45642">
    <property type="entry name" value="GDSL ESTERASE/LIPASE EXL3"/>
    <property type="match status" value="1"/>
</dbReference>
<dbReference type="InterPro" id="IPR008265">
    <property type="entry name" value="Lipase_GDSL_AS"/>
</dbReference>
<dbReference type="EMBL" id="JASCZI010092723">
    <property type="protein sequence ID" value="MED6152703.1"/>
    <property type="molecule type" value="Genomic_DNA"/>
</dbReference>
<dbReference type="Proteomes" id="UP001341840">
    <property type="component" value="Unassembled WGS sequence"/>
</dbReference>
<name>A0ABU6TXV2_9FABA</name>
<keyword evidence="3" id="KW-1185">Reference proteome</keyword>